<dbReference type="EMBL" id="CP007128">
    <property type="protein sequence ID" value="AHG88116.1"/>
    <property type="molecule type" value="Genomic_DNA"/>
</dbReference>
<evidence type="ECO:0000259" key="2">
    <source>
        <dbReference type="Pfam" id="PF00326"/>
    </source>
</evidence>
<accession>W0RBD7</accession>
<dbReference type="Gene3D" id="3.40.50.1820">
    <property type="entry name" value="alpha/beta hydrolase"/>
    <property type="match status" value="1"/>
</dbReference>
<name>W0RBD7_9BACT</name>
<dbReference type="eggNOG" id="COG1506">
    <property type="taxonomic scope" value="Bacteria"/>
</dbReference>
<dbReference type="AlphaFoldDB" id="W0RBD7"/>
<evidence type="ECO:0000256" key="1">
    <source>
        <dbReference type="ARBA" id="ARBA00022801"/>
    </source>
</evidence>
<dbReference type="GO" id="GO:0004252">
    <property type="term" value="F:serine-type endopeptidase activity"/>
    <property type="evidence" value="ECO:0007669"/>
    <property type="project" value="TreeGrafter"/>
</dbReference>
<dbReference type="Pfam" id="PF00326">
    <property type="entry name" value="Peptidase_S9"/>
    <property type="match status" value="1"/>
</dbReference>
<keyword evidence="1" id="KW-0378">Hydrolase</keyword>
<feature type="domain" description="Peptidase S9 prolyl oligopeptidase catalytic" evidence="2">
    <location>
        <begin position="86"/>
        <end position="264"/>
    </location>
</feature>
<dbReference type="InterPro" id="IPR029058">
    <property type="entry name" value="AB_hydrolase_fold"/>
</dbReference>
<dbReference type="PANTHER" id="PTHR42776">
    <property type="entry name" value="SERINE PEPTIDASE S9 FAMILY MEMBER"/>
    <property type="match status" value="1"/>
</dbReference>
<dbReference type="HOGENOM" id="CLU_1018456_0_0_0"/>
<sequence length="273" mass="30027">MRTNPQLDGKALGTAGLVDYLDADGHRKYGVVYYPPDYAKGTRYPTVFNVYEDFFNDTFDPVINVLTANGYVVVQPSVDFDVGYPGEAWVKGVTAAANRLIDLGVADSSKLGVHGTSYGGYATNLLITQTNRFRAAINISGKVDIISFYTDSPRLGVRNVHAAEKSQDRLGATLWQQPQKYVQHSAVMFADRITTPLLLLTGGQDSNVPADNTREMFYALRRLGKEVTWVNYVNGGHGAGNASEADYRDYVGRIVGWYDEHLKKSPKAAAADR</sequence>
<dbReference type="Proteomes" id="UP000019151">
    <property type="component" value="Chromosome"/>
</dbReference>
<dbReference type="KEGG" id="gba:J421_0579"/>
<proteinExistence type="predicted"/>
<evidence type="ECO:0000313" key="4">
    <source>
        <dbReference type="Proteomes" id="UP000019151"/>
    </source>
</evidence>
<gene>
    <name evidence="3" type="ORF">J421_0579</name>
</gene>
<organism evidence="3 4">
    <name type="scientific">Gemmatirosa kalamazoonensis</name>
    <dbReference type="NCBI Taxonomy" id="861299"/>
    <lineage>
        <taxon>Bacteria</taxon>
        <taxon>Pseudomonadati</taxon>
        <taxon>Gemmatimonadota</taxon>
        <taxon>Gemmatimonadia</taxon>
        <taxon>Gemmatimonadales</taxon>
        <taxon>Gemmatimonadaceae</taxon>
        <taxon>Gemmatirosa</taxon>
    </lineage>
</organism>
<dbReference type="GO" id="GO:0006508">
    <property type="term" value="P:proteolysis"/>
    <property type="evidence" value="ECO:0007669"/>
    <property type="project" value="InterPro"/>
</dbReference>
<evidence type="ECO:0000313" key="3">
    <source>
        <dbReference type="EMBL" id="AHG88116.1"/>
    </source>
</evidence>
<dbReference type="InParanoid" id="W0RBD7"/>
<dbReference type="SUPFAM" id="SSF53474">
    <property type="entry name" value="alpha/beta-Hydrolases"/>
    <property type="match status" value="1"/>
</dbReference>
<dbReference type="InterPro" id="IPR001375">
    <property type="entry name" value="Peptidase_S9_cat"/>
</dbReference>
<reference evidence="3 4" key="1">
    <citation type="journal article" date="2014" name="Genome Announc.">
        <title>Genome Sequence and Methylome of Soil Bacterium Gemmatirosa kalamazoonensis KBS708T, a Member of the Rarely Cultivated Gemmatimonadetes Phylum.</title>
        <authorList>
            <person name="Debruyn J.M."/>
            <person name="Radosevich M."/>
            <person name="Wommack K.E."/>
            <person name="Polson S.W."/>
            <person name="Hauser L.J."/>
            <person name="Fawaz M.N."/>
            <person name="Korlach J."/>
            <person name="Tsai Y.C."/>
        </authorList>
    </citation>
    <scope>NUCLEOTIDE SEQUENCE [LARGE SCALE GENOMIC DNA]</scope>
    <source>
        <strain evidence="3 4">KBS708</strain>
    </source>
</reference>
<dbReference type="PANTHER" id="PTHR42776:SF27">
    <property type="entry name" value="DIPEPTIDYL PEPTIDASE FAMILY MEMBER 6"/>
    <property type="match status" value="1"/>
</dbReference>
<protein>
    <submittedName>
        <fullName evidence="3">Peptidase S9 prolyl oligopeptidase</fullName>
    </submittedName>
</protein>
<keyword evidence="4" id="KW-1185">Reference proteome</keyword>
<dbReference type="STRING" id="861299.J421_0579"/>